<evidence type="ECO:0000313" key="1">
    <source>
        <dbReference type="EMBL" id="EQB44262.1"/>
    </source>
</evidence>
<dbReference type="AlphaFoldDB" id="T0JM42"/>
<gene>
    <name evidence="1" type="ORF">CGLO_17016</name>
</gene>
<comment type="caution">
    <text evidence="1">The sequence shown here is derived from an EMBL/GenBank/DDBJ whole genome shotgun (WGS) entry which is preliminary data.</text>
</comment>
<dbReference type="EMBL" id="AMYD01004049">
    <property type="protein sequence ID" value="EQB44262.1"/>
    <property type="molecule type" value="Genomic_DNA"/>
</dbReference>
<dbReference type="Proteomes" id="UP000015530">
    <property type="component" value="Unassembled WGS sequence"/>
</dbReference>
<evidence type="ECO:0000313" key="2">
    <source>
        <dbReference type="Proteomes" id="UP000015530"/>
    </source>
</evidence>
<name>T0JM42_COLGC</name>
<sequence>MVSVLFGCLRTVFSSQSDLPMLQIFENLQIHFSERQSPKSPGPAGLSSIPSADYRKTRFESSVFGLWLSTNSPVTASQIPSAFPTPIDVVQVDPVGRLAKSTGGGGQASSMGRWTLAAFCHS</sequence>
<accession>T0JM42</accession>
<proteinExistence type="predicted"/>
<dbReference type="HOGENOM" id="CLU_2026544_0_0_1"/>
<organism evidence="1 2">
    <name type="scientific">Colletotrichum gloeosporioides (strain Cg-14)</name>
    <name type="common">Anthracnose fungus</name>
    <name type="synonym">Glomerella cingulata</name>
    <dbReference type="NCBI Taxonomy" id="1237896"/>
    <lineage>
        <taxon>Eukaryota</taxon>
        <taxon>Fungi</taxon>
        <taxon>Dikarya</taxon>
        <taxon>Ascomycota</taxon>
        <taxon>Pezizomycotina</taxon>
        <taxon>Sordariomycetes</taxon>
        <taxon>Hypocreomycetidae</taxon>
        <taxon>Glomerellales</taxon>
        <taxon>Glomerellaceae</taxon>
        <taxon>Colletotrichum</taxon>
        <taxon>Colletotrichum gloeosporioides species complex</taxon>
    </lineage>
</organism>
<protein>
    <submittedName>
        <fullName evidence="1">Uncharacterized protein</fullName>
    </submittedName>
</protein>
<reference evidence="2" key="1">
    <citation type="journal article" date="2013" name="Mol. Plant Microbe Interact.">
        <title>Global aspects of pacC regulation of pathogenicity genes in Colletotrichum gloeosporioides as revealed by transcriptome analysis.</title>
        <authorList>
            <person name="Alkan N."/>
            <person name="Meng X."/>
            <person name="Friedlander G."/>
            <person name="Reuveni E."/>
            <person name="Sukno S."/>
            <person name="Sherman A."/>
            <person name="Thon M."/>
            <person name="Fluhr R."/>
            <person name="Prusky D."/>
        </authorList>
    </citation>
    <scope>NUCLEOTIDE SEQUENCE [LARGE SCALE GENOMIC DNA]</scope>
    <source>
        <strain evidence="2">Cg-14</strain>
    </source>
</reference>